<keyword evidence="3" id="KW-0285">Flavoprotein</keyword>
<name>A0A5Q2RS04_9ACTN</name>
<dbReference type="KEGG" id="atq:GH723_02425"/>
<evidence type="ECO:0000256" key="5">
    <source>
        <dbReference type="ARBA" id="ARBA00022857"/>
    </source>
</evidence>
<dbReference type="InterPro" id="IPR050775">
    <property type="entry name" value="FAD-binding_Monooxygenases"/>
</dbReference>
<dbReference type="PANTHER" id="PTHR43098:SF3">
    <property type="entry name" value="L-ORNITHINE N(5)-MONOOXYGENASE-RELATED"/>
    <property type="match status" value="1"/>
</dbReference>
<dbReference type="InterPro" id="IPR036188">
    <property type="entry name" value="FAD/NAD-bd_sf"/>
</dbReference>
<feature type="domain" description="FAD/NAD(P)-binding" evidence="8">
    <location>
        <begin position="13"/>
        <end position="233"/>
    </location>
</feature>
<organism evidence="9 10">
    <name type="scientific">Actinomarinicola tropica</name>
    <dbReference type="NCBI Taxonomy" id="2789776"/>
    <lineage>
        <taxon>Bacteria</taxon>
        <taxon>Bacillati</taxon>
        <taxon>Actinomycetota</taxon>
        <taxon>Acidimicrobiia</taxon>
        <taxon>Acidimicrobiales</taxon>
        <taxon>Iamiaceae</taxon>
        <taxon>Actinomarinicola</taxon>
    </lineage>
</organism>
<dbReference type="EMBL" id="CP045851">
    <property type="protein sequence ID" value="QGG96937.1"/>
    <property type="molecule type" value="Genomic_DNA"/>
</dbReference>
<gene>
    <name evidence="9" type="ORF">GH723_02425</name>
</gene>
<evidence type="ECO:0000256" key="6">
    <source>
        <dbReference type="ARBA" id="ARBA00023002"/>
    </source>
</evidence>
<accession>A0A5Q2RS04</accession>
<protein>
    <submittedName>
        <fullName evidence="9">NAD(P)-binding protein</fullName>
    </submittedName>
</protein>
<dbReference type="GO" id="GO:0016709">
    <property type="term" value="F:oxidoreductase activity, acting on paired donors, with incorporation or reduction of molecular oxygen, NAD(P)H as one donor, and incorporation of one atom of oxygen"/>
    <property type="evidence" value="ECO:0007669"/>
    <property type="project" value="UniProtKB-ARBA"/>
</dbReference>
<evidence type="ECO:0000313" key="10">
    <source>
        <dbReference type="Proteomes" id="UP000334019"/>
    </source>
</evidence>
<keyword evidence="7" id="KW-0503">Monooxygenase</keyword>
<dbReference type="AlphaFoldDB" id="A0A5Q2RS04"/>
<comment type="cofactor">
    <cofactor evidence="1">
        <name>FAD</name>
        <dbReference type="ChEBI" id="CHEBI:57692"/>
    </cofactor>
</comment>
<dbReference type="Proteomes" id="UP000334019">
    <property type="component" value="Chromosome"/>
</dbReference>
<dbReference type="Pfam" id="PF07992">
    <property type="entry name" value="Pyr_redox_2"/>
    <property type="match status" value="1"/>
</dbReference>
<evidence type="ECO:0000256" key="3">
    <source>
        <dbReference type="ARBA" id="ARBA00022630"/>
    </source>
</evidence>
<evidence type="ECO:0000256" key="2">
    <source>
        <dbReference type="ARBA" id="ARBA00010139"/>
    </source>
</evidence>
<reference evidence="9 10" key="1">
    <citation type="submission" date="2019-11" db="EMBL/GenBank/DDBJ databases">
        <authorList>
            <person name="He Y."/>
        </authorList>
    </citation>
    <scope>NUCLEOTIDE SEQUENCE [LARGE SCALE GENOMIC DNA]</scope>
    <source>
        <strain evidence="9 10">SCSIO 58843</strain>
    </source>
</reference>
<keyword evidence="6" id="KW-0560">Oxidoreductase</keyword>
<proteinExistence type="inferred from homology"/>
<evidence type="ECO:0000256" key="4">
    <source>
        <dbReference type="ARBA" id="ARBA00022827"/>
    </source>
</evidence>
<comment type="similarity">
    <text evidence="2">Belongs to the FAD-binding monooxygenase family.</text>
</comment>
<dbReference type="PANTHER" id="PTHR43098">
    <property type="entry name" value="L-ORNITHINE N(5)-MONOOXYGENASE-RELATED"/>
    <property type="match status" value="1"/>
</dbReference>
<sequence length="543" mass="60687">MGRGEATVSEPDHDVVIVGAGFAGLYQLHHLRQLGLRVTLIEAGTGLGGIWYWNCYPGARVDSHVPLYEYSDEAIWRDWYWDERFPDWQALRRYFDHVDSVWGLRDDIRFQTRVSGGTWHEDERCWELRTDGGDVLRTRFVVLCTGFAAKAYVPDFPGLDTFAGEWSHTAHWPQGGVDLTGRNVAVVGTGASGVQVIQEAARVAEHVTVFQRTPILALAMQQRRLTREGQDEAKAHYPEIFERRTQTNSGFAYPERGVNTFDVSEAERLETYERLWQEGGFAFWAGGYSDLLIDEAANRTAYDFWRSKVHERVHDPAVAEILAPTEPPHPFGVKRPSLEQWYFDAFNQDNVDLVDLRATPIEAITTTGVRTTDGEHPCDLLVMATGFDAVTGGLVSIDLRGSDGESLRDHWAGGVRTHLGLASHGFPNLVYLYGPQSPSGFCNGPTCAEVQGDWVVELMTHLRDTGTTRIEPTADAEEEWRAMVHGIAEMTLFPRADSWYMGANIPGKPREMLNWPGGLQLYLASCRDAAAAGYRGFELSASA</sequence>
<evidence type="ECO:0000256" key="1">
    <source>
        <dbReference type="ARBA" id="ARBA00001974"/>
    </source>
</evidence>
<dbReference type="InterPro" id="IPR023753">
    <property type="entry name" value="FAD/NAD-binding_dom"/>
</dbReference>
<evidence type="ECO:0000256" key="7">
    <source>
        <dbReference type="ARBA" id="ARBA00023033"/>
    </source>
</evidence>
<keyword evidence="4" id="KW-0274">FAD</keyword>
<keyword evidence="10" id="KW-1185">Reference proteome</keyword>
<evidence type="ECO:0000313" key="9">
    <source>
        <dbReference type="EMBL" id="QGG96937.1"/>
    </source>
</evidence>
<keyword evidence="5" id="KW-0521">NADP</keyword>
<dbReference type="SUPFAM" id="SSF51905">
    <property type="entry name" value="FAD/NAD(P)-binding domain"/>
    <property type="match status" value="2"/>
</dbReference>
<evidence type="ECO:0000259" key="8">
    <source>
        <dbReference type="Pfam" id="PF07992"/>
    </source>
</evidence>
<dbReference type="Gene3D" id="3.50.50.60">
    <property type="entry name" value="FAD/NAD(P)-binding domain"/>
    <property type="match status" value="2"/>
</dbReference>
<dbReference type="PRINTS" id="PR00411">
    <property type="entry name" value="PNDRDTASEI"/>
</dbReference>